<feature type="active site" evidence="8 9">
    <location>
        <position position="851"/>
    </location>
</feature>
<dbReference type="Proteomes" id="UP000281406">
    <property type="component" value="Unassembled WGS sequence"/>
</dbReference>
<evidence type="ECO:0000256" key="6">
    <source>
        <dbReference type="ARBA" id="ARBA00022807"/>
    </source>
</evidence>
<evidence type="ECO:0000256" key="3">
    <source>
        <dbReference type="ARBA" id="ARBA00022723"/>
    </source>
</evidence>
<dbReference type="Pfam" id="PF00648">
    <property type="entry name" value="Peptidase_C2"/>
    <property type="match status" value="2"/>
</dbReference>
<dbReference type="AlphaFoldDB" id="A0A3N0Z042"/>
<feature type="active site" evidence="8 9">
    <location>
        <position position="875"/>
    </location>
</feature>
<sequence>MPPPAVPHGMCLKVIDNRNMKGGMGSETNPLKFMNQDYNILQEYYLKKGRGFEDEFFPPDPRSIGEGLLDPEDMARVKWIRPTKLCPDAAEFIVESVSRFDYSQGIVGNCWFLASVGALTFQSKFLQKVMPDGQSFSRNYTGLFHFRFWRFGNWYDVVIDDKLPIIDNQLIFVQSKTFNEFWPALMEKAYAKLCGSYADMHAGRVSEALMDFTGGVHIHYDLKTAPTDLWEIMYRAFQSEVLMGCETPQGKKSEEELPNGIIQGHAYTVTNVYQVMSGRYPVKLVRLFNPWGKKEWNGDWSDGSPLWNTVSNEDRKQHLLDDNGEFWMSMEDFLRTFDNIDICCSYPDFLEGKSASRWTSKYHNGSWVIGSTAGGCTNHQDTFCTNPQFWLKVNEMDKACEQGQSNVLVSLIQKPDKRNRRLAAHHGIGFCVYAMRSEGKLGSSFFFSRYPVARSEKFEAARQVMSFFRLEPGEYVIVPSTFYPNEHGEFILSILCKNEIHIQKDTERTENFLVDLVGESEYKVVDAEKLQQILHENLLKGMHLNEDILNLMFVRYGGASEQISLEGFICLVMRLNCMAKIQTDFKMPPPAVPHGMCLKVIDDRNMKGGMGSETNPLKFMDQDYKFLQDYCLKTRQRFVDEFFPPDPHSIGEGLLKPEVMARVEWMRPSKLYPDAAEFIVESVSRFDYSQGNIGNCWFLASVGALTFQSKLLHKVIPDGQSFSNNYTGLFHFRFWRFGKWYDVVIDDKLPTINRQLIFVKSKTFNEFWPALLEKAYAKVCGSYADMHTGRVSEALMDFTGGVHMHFGLKTAPTDLWEIMYRAFQSEVLMGCETPQGNHNEERLPNGIVLGHAYTVTKVYQVTSGRYPVQLVRLFNPWGDSEWNGDWSDKSPLWNTVSDEDRKQHLLNENGEFWMSIKDFLRTFDNMDICCSCPDFLEGTSACHWISKSHNGSWVIGSTAGGCMNHLDTFCTNPQFWLKVNEMDKACEQGQNNVLVSLIQKPDKRNRRLAAHHGIGFCVYAMRSEGKLGSSFFYSRKPVAASGDFQDARQVMSFFRLEPGEYLIVPSTYSPNKNAEFILSILCKNELHIQKDTERTEKDFLVDFVGESEAGYTEQVDEGLKDKTLFRQYSDQNIFYTMDSSKDGVLSLSELQNALEKTGMHLNEDILNLMFVRYGGASEQISLEGFICLVMRLNCMASE</sequence>
<feature type="domain" description="Calpain catalytic" evidence="10">
    <location>
        <begin position="51"/>
        <end position="343"/>
    </location>
</feature>
<dbReference type="SMART" id="SM00230">
    <property type="entry name" value="CysPc"/>
    <property type="match status" value="2"/>
</dbReference>
<evidence type="ECO:0000256" key="8">
    <source>
        <dbReference type="PIRSR" id="PIRSR622684-1"/>
    </source>
</evidence>
<dbReference type="InterPro" id="IPR001300">
    <property type="entry name" value="Peptidase_C2_calpain_cat"/>
</dbReference>
<dbReference type="Pfam" id="PF21875">
    <property type="entry name" value="CAPN13-like_C_EFh"/>
    <property type="match status" value="1"/>
</dbReference>
<dbReference type="CDD" id="cd00214">
    <property type="entry name" value="Calpain_III"/>
    <property type="match status" value="2"/>
</dbReference>
<evidence type="ECO:0000259" key="10">
    <source>
        <dbReference type="PROSITE" id="PS50203"/>
    </source>
</evidence>
<keyword evidence="6 9" id="KW-0788">Thiol protease</keyword>
<keyword evidence="13" id="KW-1185">Reference proteome</keyword>
<dbReference type="InterPro" id="IPR036213">
    <property type="entry name" value="Calpain_III_sf"/>
</dbReference>
<keyword evidence="3" id="KW-0479">Metal-binding</keyword>
<dbReference type="OrthoDB" id="424753at2759"/>
<dbReference type="PROSITE" id="PS00139">
    <property type="entry name" value="THIOL_PROTEASE_CYS"/>
    <property type="match status" value="2"/>
</dbReference>
<dbReference type="PROSITE" id="PS00018">
    <property type="entry name" value="EF_HAND_1"/>
    <property type="match status" value="1"/>
</dbReference>
<keyword evidence="2 9" id="KW-0645">Protease</keyword>
<dbReference type="InterPro" id="IPR054069">
    <property type="entry name" value="CAPN3/13-like_C_EFh"/>
</dbReference>
<dbReference type="PROSITE" id="PS50203">
    <property type="entry name" value="CALPAIN_CAT"/>
    <property type="match status" value="2"/>
</dbReference>
<accession>A0A3N0Z042</accession>
<evidence type="ECO:0000256" key="7">
    <source>
        <dbReference type="ARBA" id="ARBA00022837"/>
    </source>
</evidence>
<dbReference type="PANTHER" id="PTHR10183:SF302">
    <property type="entry name" value="CALPAIN-14"/>
    <property type="match status" value="1"/>
</dbReference>
<dbReference type="PRINTS" id="PR00704">
    <property type="entry name" value="CALPAIN"/>
</dbReference>
<name>A0A3N0Z042_ANAGA</name>
<evidence type="ECO:0000256" key="2">
    <source>
        <dbReference type="ARBA" id="ARBA00022670"/>
    </source>
</evidence>
<keyword evidence="5 9" id="KW-0378">Hydrolase</keyword>
<proteinExistence type="inferred from homology"/>
<dbReference type="InterPro" id="IPR002048">
    <property type="entry name" value="EF_hand_dom"/>
</dbReference>
<evidence type="ECO:0000256" key="4">
    <source>
        <dbReference type="ARBA" id="ARBA00022737"/>
    </source>
</evidence>
<dbReference type="InterPro" id="IPR000169">
    <property type="entry name" value="Pept_cys_AS"/>
</dbReference>
<dbReference type="SUPFAM" id="SSF54001">
    <property type="entry name" value="Cysteine proteinases"/>
    <property type="match status" value="2"/>
</dbReference>
<dbReference type="GO" id="GO:0006508">
    <property type="term" value="P:proteolysis"/>
    <property type="evidence" value="ECO:0007669"/>
    <property type="project" value="UniProtKB-KW"/>
</dbReference>
<dbReference type="PROSITE" id="PS50222">
    <property type="entry name" value="EF_HAND_2"/>
    <property type="match status" value="1"/>
</dbReference>
<dbReference type="GO" id="GO:0005509">
    <property type="term" value="F:calcium ion binding"/>
    <property type="evidence" value="ECO:0007669"/>
    <property type="project" value="InterPro"/>
</dbReference>
<dbReference type="InterPro" id="IPR022682">
    <property type="entry name" value="Calpain_domain_III"/>
</dbReference>
<dbReference type="InterPro" id="IPR011992">
    <property type="entry name" value="EF-hand-dom_pair"/>
</dbReference>
<dbReference type="SMART" id="SM00720">
    <property type="entry name" value="calpain_III"/>
    <property type="match status" value="2"/>
</dbReference>
<evidence type="ECO:0000313" key="13">
    <source>
        <dbReference type="Proteomes" id="UP000281406"/>
    </source>
</evidence>
<keyword evidence="4" id="KW-0677">Repeat</keyword>
<comment type="similarity">
    <text evidence="1">Belongs to the peptidase C2 family.</text>
</comment>
<gene>
    <name evidence="12" type="ORF">DPX16_19435</name>
</gene>
<feature type="active site" evidence="9">
    <location>
        <position position="265"/>
    </location>
</feature>
<dbReference type="Pfam" id="PF01067">
    <property type="entry name" value="Calpain_III"/>
    <property type="match status" value="2"/>
</dbReference>
<feature type="active site" evidence="8 9">
    <location>
        <position position="696"/>
    </location>
</feature>
<keyword evidence="7" id="KW-0106">Calcium</keyword>
<evidence type="ECO:0000256" key="1">
    <source>
        <dbReference type="ARBA" id="ARBA00007623"/>
    </source>
</evidence>
<dbReference type="InterPro" id="IPR022684">
    <property type="entry name" value="Calpain_cysteine_protease"/>
</dbReference>
<feature type="active site" evidence="9">
    <location>
        <position position="289"/>
    </location>
</feature>
<dbReference type="Gene3D" id="2.60.120.380">
    <property type="match status" value="2"/>
</dbReference>
<dbReference type="InterPro" id="IPR022683">
    <property type="entry name" value="Calpain_III"/>
</dbReference>
<dbReference type="InterPro" id="IPR033883">
    <property type="entry name" value="C2_III"/>
</dbReference>
<feature type="domain" description="EF-hand" evidence="11">
    <location>
        <begin position="1131"/>
        <end position="1160"/>
    </location>
</feature>
<dbReference type="GO" id="GO:0005737">
    <property type="term" value="C:cytoplasm"/>
    <property type="evidence" value="ECO:0007669"/>
    <property type="project" value="TreeGrafter"/>
</dbReference>
<evidence type="ECO:0000313" key="12">
    <source>
        <dbReference type="EMBL" id="ROL51916.1"/>
    </source>
</evidence>
<dbReference type="SUPFAM" id="SSF49758">
    <property type="entry name" value="Calpain large subunit, middle domain (domain III)"/>
    <property type="match status" value="2"/>
</dbReference>
<evidence type="ECO:0000256" key="5">
    <source>
        <dbReference type="ARBA" id="ARBA00022801"/>
    </source>
</evidence>
<dbReference type="Gene3D" id="3.90.70.10">
    <property type="entry name" value="Cysteine proteinases"/>
    <property type="match status" value="2"/>
</dbReference>
<dbReference type="CDD" id="cd00044">
    <property type="entry name" value="CysPc"/>
    <property type="match status" value="2"/>
</dbReference>
<dbReference type="SUPFAM" id="SSF47473">
    <property type="entry name" value="EF-hand"/>
    <property type="match status" value="2"/>
</dbReference>
<dbReference type="InterPro" id="IPR038765">
    <property type="entry name" value="Papain-like_cys_pep_sf"/>
</dbReference>
<dbReference type="FunFam" id="3.90.70.10:FF:000054">
    <property type="entry name" value="Calpain 14"/>
    <property type="match status" value="2"/>
</dbReference>
<feature type="domain" description="Calpain catalytic" evidence="10">
    <location>
        <begin position="637"/>
        <end position="929"/>
    </location>
</feature>
<dbReference type="EMBL" id="RJVU01018281">
    <property type="protein sequence ID" value="ROL51916.1"/>
    <property type="molecule type" value="Genomic_DNA"/>
</dbReference>
<reference evidence="12 13" key="1">
    <citation type="submission" date="2018-10" db="EMBL/GenBank/DDBJ databases">
        <title>Genome assembly for a Yunnan-Guizhou Plateau 3E fish, Anabarilius grahami (Regan), and its evolutionary and genetic applications.</title>
        <authorList>
            <person name="Jiang W."/>
        </authorList>
    </citation>
    <scope>NUCLEOTIDE SEQUENCE [LARGE SCALE GENOMIC DNA]</scope>
    <source>
        <strain evidence="12">AG-KIZ</strain>
        <tissue evidence="12">Muscle</tissue>
    </source>
</reference>
<dbReference type="Gene3D" id="1.10.238.10">
    <property type="entry name" value="EF-hand"/>
    <property type="match status" value="2"/>
</dbReference>
<feature type="active site" evidence="9">
    <location>
        <position position="110"/>
    </location>
</feature>
<protein>
    <submittedName>
        <fullName evidence="12">Calpain-8</fullName>
    </submittedName>
</protein>
<evidence type="ECO:0000259" key="11">
    <source>
        <dbReference type="PROSITE" id="PS50222"/>
    </source>
</evidence>
<comment type="caution">
    <text evidence="12">The sequence shown here is derived from an EMBL/GenBank/DDBJ whole genome shotgun (WGS) entry which is preliminary data.</text>
</comment>
<evidence type="ECO:0000256" key="9">
    <source>
        <dbReference type="PROSITE-ProRule" id="PRU00239"/>
    </source>
</evidence>
<dbReference type="PANTHER" id="PTHR10183">
    <property type="entry name" value="CALPAIN"/>
    <property type="match status" value="1"/>
</dbReference>
<dbReference type="GO" id="GO:0004198">
    <property type="term" value="F:calcium-dependent cysteine-type endopeptidase activity"/>
    <property type="evidence" value="ECO:0007669"/>
    <property type="project" value="InterPro"/>
</dbReference>
<dbReference type="InterPro" id="IPR018247">
    <property type="entry name" value="EF_Hand_1_Ca_BS"/>
</dbReference>
<organism evidence="12 13">
    <name type="scientific">Anabarilius grahami</name>
    <name type="common">Kanglang fish</name>
    <name type="synonym">Barilius grahami</name>
    <dbReference type="NCBI Taxonomy" id="495550"/>
    <lineage>
        <taxon>Eukaryota</taxon>
        <taxon>Metazoa</taxon>
        <taxon>Chordata</taxon>
        <taxon>Craniata</taxon>
        <taxon>Vertebrata</taxon>
        <taxon>Euteleostomi</taxon>
        <taxon>Actinopterygii</taxon>
        <taxon>Neopterygii</taxon>
        <taxon>Teleostei</taxon>
        <taxon>Ostariophysi</taxon>
        <taxon>Cypriniformes</taxon>
        <taxon>Xenocyprididae</taxon>
        <taxon>Xenocypridinae</taxon>
        <taxon>Xenocypridinae incertae sedis</taxon>
        <taxon>Anabarilius</taxon>
    </lineage>
</organism>
<dbReference type="FunFam" id="2.60.120.380:FF:000001">
    <property type="entry name" value="Calpain-1 catalytic subunit"/>
    <property type="match status" value="2"/>
</dbReference>